<gene>
    <name evidence="8" type="ORF">HDID_LOCUS2323</name>
    <name evidence="9" type="ORF">WMSIL1_LOCUS8777</name>
</gene>
<evidence type="ECO:0000256" key="4">
    <source>
        <dbReference type="ARBA" id="ARBA00022854"/>
    </source>
</evidence>
<protein>
    <submittedName>
        <fullName evidence="12">UPF0506 domain-containing protein</fullName>
    </submittedName>
</protein>
<feature type="signal peptide" evidence="6">
    <location>
        <begin position="1"/>
        <end position="18"/>
    </location>
</feature>
<evidence type="ECO:0000256" key="3">
    <source>
        <dbReference type="ARBA" id="ARBA00022729"/>
    </source>
</evidence>
<evidence type="ECO:0000313" key="9">
    <source>
        <dbReference type="EMBL" id="VUZ49250.1"/>
    </source>
</evidence>
<accession>A0A0R3SCK4</accession>
<dbReference type="Proteomes" id="UP000321570">
    <property type="component" value="Unassembled WGS sequence"/>
</dbReference>
<evidence type="ECO:0000256" key="5">
    <source>
        <dbReference type="ARBA" id="ARBA00023157"/>
    </source>
</evidence>
<evidence type="ECO:0000313" key="10">
    <source>
        <dbReference type="Proteomes" id="UP000274504"/>
    </source>
</evidence>
<name>A0A0R3SCK4_HYMDI</name>
<evidence type="ECO:0000259" key="7">
    <source>
        <dbReference type="Pfam" id="PF11703"/>
    </source>
</evidence>
<reference evidence="12" key="1">
    <citation type="submission" date="2017-02" db="UniProtKB">
        <authorList>
            <consortium name="WormBaseParasite"/>
        </authorList>
    </citation>
    <scope>IDENTIFICATION</scope>
</reference>
<dbReference type="Proteomes" id="UP000274504">
    <property type="component" value="Unassembled WGS sequence"/>
</dbReference>
<keyword evidence="3 6" id="KW-0732">Signal</keyword>
<reference evidence="8 10" key="2">
    <citation type="submission" date="2018-11" db="EMBL/GenBank/DDBJ databases">
        <authorList>
            <consortium name="Pathogen Informatics"/>
        </authorList>
    </citation>
    <scope>NUCLEOTIDE SEQUENCE [LARGE SCALE GENOMIC DNA]</scope>
</reference>
<sequence>MRAVIFALLACIFATVKSQEHCQDLGEWCDGTVFNRCCGNLRCELTGLFNGKCAVCLGKGRFCWNDSDCCSETCLWYRVCA</sequence>
<evidence type="ECO:0000313" key="11">
    <source>
        <dbReference type="Proteomes" id="UP000321570"/>
    </source>
</evidence>
<dbReference type="OrthoDB" id="5021976at2759"/>
<evidence type="ECO:0000256" key="1">
    <source>
        <dbReference type="ARBA" id="ARBA00004613"/>
    </source>
</evidence>
<dbReference type="WBParaSite" id="HDID_0000232201-mRNA-1">
    <property type="protein sequence ID" value="HDID_0000232201-mRNA-1"/>
    <property type="gene ID" value="HDID_0000232201"/>
</dbReference>
<feature type="chain" id="PRO_5044546504" evidence="6">
    <location>
        <begin position="19"/>
        <end position="81"/>
    </location>
</feature>
<evidence type="ECO:0000256" key="2">
    <source>
        <dbReference type="ARBA" id="ARBA00022525"/>
    </source>
</evidence>
<comment type="subcellular location">
    <subcellularLocation>
        <location evidence="1">Secreted</location>
    </subcellularLocation>
</comment>
<dbReference type="Pfam" id="PF11703">
    <property type="entry name" value="UPF0506"/>
    <property type="match status" value="1"/>
</dbReference>
<dbReference type="AlphaFoldDB" id="A0A0R3SCK4"/>
<keyword evidence="11" id="KW-1185">Reference proteome</keyword>
<keyword evidence="4" id="KW-0960">Knottin</keyword>
<proteinExistence type="predicted"/>
<evidence type="ECO:0000313" key="12">
    <source>
        <dbReference type="WBParaSite" id="HDID_0000232201-mRNA-1"/>
    </source>
</evidence>
<evidence type="ECO:0000256" key="6">
    <source>
        <dbReference type="SAM" id="SignalP"/>
    </source>
</evidence>
<organism evidence="12">
    <name type="scientific">Hymenolepis diminuta</name>
    <name type="common">Rat tapeworm</name>
    <dbReference type="NCBI Taxonomy" id="6216"/>
    <lineage>
        <taxon>Eukaryota</taxon>
        <taxon>Metazoa</taxon>
        <taxon>Spiralia</taxon>
        <taxon>Lophotrochozoa</taxon>
        <taxon>Platyhelminthes</taxon>
        <taxon>Cestoda</taxon>
        <taxon>Eucestoda</taxon>
        <taxon>Cyclophyllidea</taxon>
        <taxon>Hymenolepididae</taxon>
        <taxon>Hymenolepis</taxon>
    </lineage>
</organism>
<evidence type="ECO:0000313" key="8">
    <source>
        <dbReference type="EMBL" id="VDL19784.1"/>
    </source>
</evidence>
<dbReference type="EMBL" id="CABIJS010000333">
    <property type="protein sequence ID" value="VUZ49250.1"/>
    <property type="molecule type" value="Genomic_DNA"/>
</dbReference>
<feature type="domain" description="UPF0506" evidence="7">
    <location>
        <begin position="22"/>
        <end position="78"/>
    </location>
</feature>
<keyword evidence="5" id="KW-1015">Disulfide bond</keyword>
<keyword evidence="2" id="KW-0964">Secreted</keyword>
<dbReference type="GO" id="GO:0005576">
    <property type="term" value="C:extracellular region"/>
    <property type="evidence" value="ECO:0007669"/>
    <property type="project" value="UniProtKB-SubCell"/>
</dbReference>
<dbReference type="InterPro" id="IPR021712">
    <property type="entry name" value="UPF0506"/>
</dbReference>
<reference evidence="9 11" key="3">
    <citation type="submission" date="2019-07" db="EMBL/GenBank/DDBJ databases">
        <authorList>
            <person name="Jastrzebski P J."/>
            <person name="Paukszto L."/>
            <person name="Jastrzebski P J."/>
        </authorList>
    </citation>
    <scope>NUCLEOTIDE SEQUENCE [LARGE SCALE GENOMIC DNA]</scope>
    <source>
        <strain evidence="9 11">WMS-il1</strain>
    </source>
</reference>
<dbReference type="EMBL" id="UYSG01000554">
    <property type="protein sequence ID" value="VDL19784.1"/>
    <property type="molecule type" value="Genomic_DNA"/>
</dbReference>